<dbReference type="EMBL" id="MU129247">
    <property type="protein sequence ID" value="KAF9504240.1"/>
    <property type="molecule type" value="Genomic_DNA"/>
</dbReference>
<organism evidence="1 2">
    <name type="scientific">Hydnum rufescens UP504</name>
    <dbReference type="NCBI Taxonomy" id="1448309"/>
    <lineage>
        <taxon>Eukaryota</taxon>
        <taxon>Fungi</taxon>
        <taxon>Dikarya</taxon>
        <taxon>Basidiomycota</taxon>
        <taxon>Agaricomycotina</taxon>
        <taxon>Agaricomycetes</taxon>
        <taxon>Cantharellales</taxon>
        <taxon>Hydnaceae</taxon>
        <taxon>Hydnum</taxon>
    </lineage>
</organism>
<keyword evidence="2" id="KW-1185">Reference proteome</keyword>
<dbReference type="Proteomes" id="UP000886523">
    <property type="component" value="Unassembled WGS sequence"/>
</dbReference>
<proteinExistence type="predicted"/>
<sequence>MTDIQGIQLRGNRQRLTRRLVNEYDRCIPRRDPPERWHSGITGELLVRHTGFGVVAYESNQVIFSRQGTIGRIQMVFGPTIVPPEALDSNLALSIQLHLFWVHEIWENREYWR</sequence>
<accession>A0A9P6AF68</accession>
<evidence type="ECO:0000313" key="2">
    <source>
        <dbReference type="Proteomes" id="UP000886523"/>
    </source>
</evidence>
<name>A0A9P6AF68_9AGAM</name>
<gene>
    <name evidence="1" type="ORF">BS47DRAFT_1368927</name>
</gene>
<evidence type="ECO:0000313" key="1">
    <source>
        <dbReference type="EMBL" id="KAF9504240.1"/>
    </source>
</evidence>
<reference evidence="1" key="1">
    <citation type="journal article" date="2020" name="Nat. Commun.">
        <title>Large-scale genome sequencing of mycorrhizal fungi provides insights into the early evolution of symbiotic traits.</title>
        <authorList>
            <person name="Miyauchi S."/>
            <person name="Kiss E."/>
            <person name="Kuo A."/>
            <person name="Drula E."/>
            <person name="Kohler A."/>
            <person name="Sanchez-Garcia M."/>
            <person name="Morin E."/>
            <person name="Andreopoulos B."/>
            <person name="Barry K.W."/>
            <person name="Bonito G."/>
            <person name="Buee M."/>
            <person name="Carver A."/>
            <person name="Chen C."/>
            <person name="Cichocki N."/>
            <person name="Clum A."/>
            <person name="Culley D."/>
            <person name="Crous P.W."/>
            <person name="Fauchery L."/>
            <person name="Girlanda M."/>
            <person name="Hayes R.D."/>
            <person name="Keri Z."/>
            <person name="LaButti K."/>
            <person name="Lipzen A."/>
            <person name="Lombard V."/>
            <person name="Magnuson J."/>
            <person name="Maillard F."/>
            <person name="Murat C."/>
            <person name="Nolan M."/>
            <person name="Ohm R.A."/>
            <person name="Pangilinan J."/>
            <person name="Pereira M.F."/>
            <person name="Perotto S."/>
            <person name="Peter M."/>
            <person name="Pfister S."/>
            <person name="Riley R."/>
            <person name="Sitrit Y."/>
            <person name="Stielow J.B."/>
            <person name="Szollosi G."/>
            <person name="Zifcakova L."/>
            <person name="Stursova M."/>
            <person name="Spatafora J.W."/>
            <person name="Tedersoo L."/>
            <person name="Vaario L.M."/>
            <person name="Yamada A."/>
            <person name="Yan M."/>
            <person name="Wang P."/>
            <person name="Xu J."/>
            <person name="Bruns T."/>
            <person name="Baldrian P."/>
            <person name="Vilgalys R."/>
            <person name="Dunand C."/>
            <person name="Henrissat B."/>
            <person name="Grigoriev I.V."/>
            <person name="Hibbett D."/>
            <person name="Nagy L.G."/>
            <person name="Martin F.M."/>
        </authorList>
    </citation>
    <scope>NUCLEOTIDE SEQUENCE</scope>
    <source>
        <strain evidence="1">UP504</strain>
    </source>
</reference>
<comment type="caution">
    <text evidence="1">The sequence shown here is derived from an EMBL/GenBank/DDBJ whole genome shotgun (WGS) entry which is preliminary data.</text>
</comment>
<dbReference type="AlphaFoldDB" id="A0A9P6AF68"/>
<protein>
    <submittedName>
        <fullName evidence="1">Uncharacterized protein</fullName>
    </submittedName>
</protein>